<sequence>MKKIINKTYPVLNMHCAGCATNVEKTVRTLPGVEKGDVNLASNSLSIEFDSLILSPEKLQLEVRNAGYDLIIEEENAVELQEEEQRRRFLKLKSKTIWAWVLAVPMILLSMVFMNMPYVHEVMLVLALPSIFIFGNSFYINAWKQLKLGRSNMDTLVALSTSIAFLFSLFNTFFPEFWTSRGLQPHVYYEAATVIIAFVLLGKLLEERAKGDTSAAIRKLMGLQPKTASLIRNGEEETVLISQLQVGDLIRVHPGEQIPVDGALAEGHSFVDESMISGESIAVEKNAGDQVLAGTINQKGSFVLKASKVGKETVLANIIRMVQEAQGSKAPVQRIVDKVTGIFVPVVLLISILTFIVWIILGGTDSFSHALLSAVSVLVIACPCALGLATPTALMVGIGKGAGIHILIKDALALEQMRKVNTVVLDKTGTLTEGKPAVSKWLWKQDKEITGRDILLAAEMKSEHPLATAIVEELQSQGITPADVTSFQSLTGKGVQAQYEGETYWVGNLKLLNEFRASVDDSLQEMITKYLMEGKSVVYFGQGDTLLAAIAISDKVKSTSAEAVMELRKMGIRVCMLTGDGKITAAAVADELGIGNYKAEVLPADKENFVKELQNDGRIVAMVGDGINDSQALARADVSIAMGKGTDIAMDVAMVTLITSDLMLLPKAFKLSRQTVKLIHQNLFWAFIYNLIGIPIAAGLLYPFSGLLLNPMIASAAMAFSSVSVVLNSLSLNWKRL</sequence>
<dbReference type="PROSITE" id="PS00154">
    <property type="entry name" value="ATPASE_E1_E2"/>
    <property type="match status" value="1"/>
</dbReference>
<dbReference type="Pfam" id="PF00122">
    <property type="entry name" value="E1-E2_ATPase"/>
    <property type="match status" value="1"/>
</dbReference>
<evidence type="ECO:0000256" key="6">
    <source>
        <dbReference type="ARBA" id="ARBA00022840"/>
    </source>
</evidence>
<dbReference type="InterPro" id="IPR023299">
    <property type="entry name" value="ATPase_P-typ_cyto_dom_N"/>
</dbReference>
<dbReference type="InterPro" id="IPR036412">
    <property type="entry name" value="HAD-like_sf"/>
</dbReference>
<dbReference type="NCBIfam" id="TIGR01525">
    <property type="entry name" value="ATPase-IB_hvy"/>
    <property type="match status" value="1"/>
</dbReference>
<dbReference type="NCBIfam" id="TIGR01511">
    <property type="entry name" value="ATPase-IB1_Cu"/>
    <property type="match status" value="1"/>
</dbReference>
<name>A0ABM8I903_9BACE</name>
<proteinExistence type="inferred from homology"/>
<dbReference type="InterPro" id="IPR036163">
    <property type="entry name" value="HMA_dom_sf"/>
</dbReference>
<evidence type="ECO:0000256" key="9">
    <source>
        <dbReference type="ARBA" id="ARBA00023136"/>
    </source>
</evidence>
<dbReference type="InterPro" id="IPR023214">
    <property type="entry name" value="HAD_sf"/>
</dbReference>
<dbReference type="PROSITE" id="PS01047">
    <property type="entry name" value="HMA_1"/>
    <property type="match status" value="1"/>
</dbReference>
<evidence type="ECO:0000256" key="7">
    <source>
        <dbReference type="ARBA" id="ARBA00022967"/>
    </source>
</evidence>
<evidence type="ECO:0000256" key="8">
    <source>
        <dbReference type="ARBA" id="ARBA00022989"/>
    </source>
</evidence>
<dbReference type="SUPFAM" id="SSF81653">
    <property type="entry name" value="Calcium ATPase, transduction domain A"/>
    <property type="match status" value="1"/>
</dbReference>
<dbReference type="SFLD" id="SFLDS00003">
    <property type="entry name" value="Haloacid_Dehalogenase"/>
    <property type="match status" value="1"/>
</dbReference>
<keyword evidence="10" id="KW-1003">Cell membrane</keyword>
<evidence type="ECO:0000313" key="12">
    <source>
        <dbReference type="EMBL" id="BEG98526.1"/>
    </source>
</evidence>
<dbReference type="EMBL" id="AP028055">
    <property type="protein sequence ID" value="BEG98526.1"/>
    <property type="molecule type" value="Genomic_DNA"/>
</dbReference>
<dbReference type="InterPro" id="IPR018303">
    <property type="entry name" value="ATPase_P-typ_P_site"/>
</dbReference>
<evidence type="ECO:0000256" key="1">
    <source>
        <dbReference type="ARBA" id="ARBA00004127"/>
    </source>
</evidence>
<evidence type="ECO:0000256" key="4">
    <source>
        <dbReference type="ARBA" id="ARBA00022723"/>
    </source>
</evidence>
<dbReference type="InterPro" id="IPR017969">
    <property type="entry name" value="Heavy-metal-associated_CS"/>
</dbReference>
<dbReference type="InterPro" id="IPR044492">
    <property type="entry name" value="P_typ_ATPase_HD_dom"/>
</dbReference>
<dbReference type="Proteomes" id="UP001496674">
    <property type="component" value="Chromosome"/>
</dbReference>
<evidence type="ECO:0000259" key="11">
    <source>
        <dbReference type="PROSITE" id="PS50846"/>
    </source>
</evidence>
<feature type="transmembrane region" description="Helical" evidence="10">
    <location>
        <begin position="367"/>
        <end position="390"/>
    </location>
</feature>
<dbReference type="CDD" id="cd00371">
    <property type="entry name" value="HMA"/>
    <property type="match status" value="1"/>
</dbReference>
<dbReference type="InterPro" id="IPR059000">
    <property type="entry name" value="ATPase_P-type_domA"/>
</dbReference>
<dbReference type="InterPro" id="IPR001757">
    <property type="entry name" value="P_typ_ATPase"/>
</dbReference>
<feature type="transmembrane region" description="Helical" evidence="10">
    <location>
        <begin position="155"/>
        <end position="174"/>
    </location>
</feature>
<dbReference type="NCBIfam" id="TIGR01494">
    <property type="entry name" value="ATPase_P-type"/>
    <property type="match status" value="1"/>
</dbReference>
<dbReference type="SUPFAM" id="SSF55008">
    <property type="entry name" value="HMA, heavy metal-associated domain"/>
    <property type="match status" value="1"/>
</dbReference>
<evidence type="ECO:0000313" key="13">
    <source>
        <dbReference type="Proteomes" id="UP001496674"/>
    </source>
</evidence>
<keyword evidence="4 10" id="KW-0479">Metal-binding</keyword>
<dbReference type="SFLD" id="SFLDG00002">
    <property type="entry name" value="C1.7:_P-type_atpase_like"/>
    <property type="match status" value="1"/>
</dbReference>
<dbReference type="PROSITE" id="PS01229">
    <property type="entry name" value="COF_2"/>
    <property type="match status" value="1"/>
</dbReference>
<keyword evidence="13" id="KW-1185">Reference proteome</keyword>
<feature type="transmembrane region" description="Helical" evidence="10">
    <location>
        <begin position="683"/>
        <end position="702"/>
    </location>
</feature>
<keyword evidence="7" id="KW-1278">Translocase</keyword>
<dbReference type="PANTHER" id="PTHR43520">
    <property type="entry name" value="ATP7, ISOFORM B"/>
    <property type="match status" value="1"/>
</dbReference>
<dbReference type="PANTHER" id="PTHR43520:SF8">
    <property type="entry name" value="P-TYPE CU(+) TRANSPORTER"/>
    <property type="match status" value="1"/>
</dbReference>
<dbReference type="PRINTS" id="PR00119">
    <property type="entry name" value="CATATPASE"/>
</dbReference>
<comment type="similarity">
    <text evidence="2 10">Belongs to the cation transport ATPase (P-type) (TC 3.A.3) family. Type IB subfamily.</text>
</comment>
<dbReference type="CDD" id="cd02094">
    <property type="entry name" value="P-type_ATPase_Cu-like"/>
    <property type="match status" value="1"/>
</dbReference>
<keyword evidence="6 10" id="KW-0067">ATP-binding</keyword>
<protein>
    <submittedName>
        <fullName evidence="12">Copper-translocating P-type ATPase</fullName>
    </submittedName>
</protein>
<keyword evidence="3 10" id="KW-0812">Transmembrane</keyword>
<feature type="transmembrane region" description="Helical" evidence="10">
    <location>
        <begin position="339"/>
        <end position="361"/>
    </location>
</feature>
<dbReference type="Pfam" id="PF00403">
    <property type="entry name" value="HMA"/>
    <property type="match status" value="1"/>
</dbReference>
<evidence type="ECO:0000256" key="10">
    <source>
        <dbReference type="RuleBase" id="RU362081"/>
    </source>
</evidence>
<keyword evidence="9 10" id="KW-0472">Membrane</keyword>
<dbReference type="PRINTS" id="PR00943">
    <property type="entry name" value="CUATPASE"/>
</dbReference>
<feature type="transmembrane region" description="Helical" evidence="10">
    <location>
        <begin position="186"/>
        <end position="205"/>
    </location>
</feature>
<dbReference type="InterPro" id="IPR006121">
    <property type="entry name" value="HMA_dom"/>
</dbReference>
<keyword evidence="5 10" id="KW-0547">Nucleotide-binding</keyword>
<accession>A0ABM8I903</accession>
<dbReference type="SFLD" id="SFLDF00027">
    <property type="entry name" value="p-type_atpase"/>
    <property type="match status" value="1"/>
</dbReference>
<dbReference type="Gene3D" id="3.30.70.100">
    <property type="match status" value="1"/>
</dbReference>
<dbReference type="InterPro" id="IPR023298">
    <property type="entry name" value="ATPase_P-typ_TM_dom_sf"/>
</dbReference>
<dbReference type="RefSeq" id="WP_353333525.1">
    <property type="nucleotide sequence ID" value="NZ_AP028055.1"/>
</dbReference>
<dbReference type="Pfam" id="PF00702">
    <property type="entry name" value="Hydrolase"/>
    <property type="match status" value="1"/>
</dbReference>
<keyword evidence="8 10" id="KW-1133">Transmembrane helix</keyword>
<feature type="transmembrane region" description="Helical" evidence="10">
    <location>
        <begin position="708"/>
        <end position="730"/>
    </location>
</feature>
<feature type="domain" description="HMA" evidence="11">
    <location>
        <begin position="5"/>
        <end position="71"/>
    </location>
</feature>
<comment type="subcellular location">
    <subcellularLocation>
        <location evidence="10">Cell membrane</location>
    </subcellularLocation>
    <subcellularLocation>
        <location evidence="1">Endomembrane system</location>
        <topology evidence="1">Multi-pass membrane protein</topology>
    </subcellularLocation>
</comment>
<dbReference type="SUPFAM" id="SSF81665">
    <property type="entry name" value="Calcium ATPase, transmembrane domain M"/>
    <property type="match status" value="1"/>
</dbReference>
<organism evidence="12 13">
    <name type="scientific">Bacteroides sedimenti</name>
    <dbReference type="NCBI Taxonomy" id="2136147"/>
    <lineage>
        <taxon>Bacteria</taxon>
        <taxon>Pseudomonadati</taxon>
        <taxon>Bacteroidota</taxon>
        <taxon>Bacteroidia</taxon>
        <taxon>Bacteroidales</taxon>
        <taxon>Bacteroidaceae</taxon>
        <taxon>Bacteroides</taxon>
    </lineage>
</organism>
<dbReference type="SUPFAM" id="SSF56784">
    <property type="entry name" value="HAD-like"/>
    <property type="match status" value="1"/>
</dbReference>
<dbReference type="InterPro" id="IPR008250">
    <property type="entry name" value="ATPase_P-typ_transduc_dom_A_sf"/>
</dbReference>
<dbReference type="PROSITE" id="PS50846">
    <property type="entry name" value="HMA_2"/>
    <property type="match status" value="1"/>
</dbReference>
<reference evidence="12 13" key="1">
    <citation type="submission" date="2023-04" db="EMBL/GenBank/DDBJ databases">
        <title>Draft genome sequence of acteroides sedimenti strain YN3PY1.</title>
        <authorList>
            <person name="Yoshida N."/>
        </authorList>
    </citation>
    <scope>NUCLEOTIDE SEQUENCE [LARGE SCALE GENOMIC DNA]</scope>
    <source>
        <strain evidence="12 13">YN3PY1</strain>
    </source>
</reference>
<dbReference type="Gene3D" id="2.70.150.10">
    <property type="entry name" value="Calcium-transporting ATPase, cytoplasmic transduction domain A"/>
    <property type="match status" value="1"/>
</dbReference>
<feature type="transmembrane region" description="Helical" evidence="10">
    <location>
        <begin position="97"/>
        <end position="116"/>
    </location>
</feature>
<evidence type="ECO:0000256" key="2">
    <source>
        <dbReference type="ARBA" id="ARBA00006024"/>
    </source>
</evidence>
<dbReference type="Gene3D" id="3.40.1110.10">
    <property type="entry name" value="Calcium-transporting ATPase, cytoplasmic domain N"/>
    <property type="match status" value="1"/>
</dbReference>
<evidence type="ECO:0000256" key="3">
    <source>
        <dbReference type="ARBA" id="ARBA00022692"/>
    </source>
</evidence>
<feature type="transmembrane region" description="Helical" evidence="10">
    <location>
        <begin position="122"/>
        <end position="143"/>
    </location>
</feature>
<evidence type="ECO:0000256" key="5">
    <source>
        <dbReference type="ARBA" id="ARBA00022741"/>
    </source>
</evidence>
<dbReference type="Gene3D" id="3.40.50.1000">
    <property type="entry name" value="HAD superfamily/HAD-like"/>
    <property type="match status" value="1"/>
</dbReference>
<gene>
    <name evidence="12" type="ORF">BSYN_07910</name>
</gene>
<dbReference type="InterPro" id="IPR027256">
    <property type="entry name" value="P-typ_ATPase_IB"/>
</dbReference>